<reference evidence="2 3" key="1">
    <citation type="submission" date="2016-08" db="EMBL/GenBank/DDBJ databases">
        <title>Genome sequence of Clavibacter michiganensis subsp. michiganensis strain CASJ007.</title>
        <authorList>
            <person name="Thapa S.P."/>
            <person name="Coaker G."/>
        </authorList>
    </citation>
    <scope>NUCLEOTIDE SEQUENCE [LARGE SCALE GENOMIC DNA]</scope>
    <source>
        <strain evidence="2">CASJ007</strain>
    </source>
</reference>
<dbReference type="AlphaFoldDB" id="A0A251XN82"/>
<keyword evidence="3" id="KW-1185">Reference proteome</keyword>
<gene>
    <name evidence="2" type="ORF">CMMCAS07_08245</name>
</gene>
<dbReference type="Proteomes" id="UP000195062">
    <property type="component" value="Unassembled WGS sequence"/>
</dbReference>
<evidence type="ECO:0000313" key="3">
    <source>
        <dbReference type="Proteomes" id="UP000195062"/>
    </source>
</evidence>
<sequence length="72" mass="7516">MLARRLARSAAVPSGTITRALGTPRGSAMRASTNARYDCGCPAGSPTYSSSATSERPSVTRPRSRCRRASSA</sequence>
<feature type="region of interest" description="Disordered" evidence="1">
    <location>
        <begin position="44"/>
        <end position="72"/>
    </location>
</feature>
<organism evidence="2 3">
    <name type="scientific">Clavibacter michiganensis subsp. michiganensis</name>
    <dbReference type="NCBI Taxonomy" id="33013"/>
    <lineage>
        <taxon>Bacteria</taxon>
        <taxon>Bacillati</taxon>
        <taxon>Actinomycetota</taxon>
        <taxon>Actinomycetes</taxon>
        <taxon>Micrococcales</taxon>
        <taxon>Microbacteriaceae</taxon>
        <taxon>Clavibacter</taxon>
    </lineage>
</organism>
<evidence type="ECO:0000256" key="1">
    <source>
        <dbReference type="SAM" id="MobiDB-lite"/>
    </source>
</evidence>
<name>A0A251XN82_CLAMM</name>
<proteinExistence type="predicted"/>
<feature type="compositionally biased region" description="Polar residues" evidence="1">
    <location>
        <begin position="46"/>
        <end position="55"/>
    </location>
</feature>
<accession>A0A251XN82</accession>
<protein>
    <submittedName>
        <fullName evidence="2">Uncharacterized protein</fullName>
    </submittedName>
</protein>
<evidence type="ECO:0000313" key="2">
    <source>
        <dbReference type="EMBL" id="OUE04925.1"/>
    </source>
</evidence>
<dbReference type="EMBL" id="MDHH01000001">
    <property type="protein sequence ID" value="OUE04925.1"/>
    <property type="molecule type" value="Genomic_DNA"/>
</dbReference>
<comment type="caution">
    <text evidence="2">The sequence shown here is derived from an EMBL/GenBank/DDBJ whole genome shotgun (WGS) entry which is preliminary data.</text>
</comment>
<feature type="compositionally biased region" description="Basic residues" evidence="1">
    <location>
        <begin position="62"/>
        <end position="72"/>
    </location>
</feature>